<comment type="caution">
    <text evidence="1">The sequence shown here is derived from an EMBL/GenBank/DDBJ whole genome shotgun (WGS) entry which is preliminary data.</text>
</comment>
<reference evidence="1 2" key="1">
    <citation type="journal article" date="2011" name="Stand. Genomic Sci.">
        <title>Non-contiguous finished genome sequence and contextual data of the filamentous soil bacterium Ktedonobacter racemifer type strain (SOSP1-21).</title>
        <authorList>
            <person name="Chang Y.J."/>
            <person name="Land M."/>
            <person name="Hauser L."/>
            <person name="Chertkov O."/>
            <person name="Del Rio T.G."/>
            <person name="Nolan M."/>
            <person name="Copeland A."/>
            <person name="Tice H."/>
            <person name="Cheng J.F."/>
            <person name="Lucas S."/>
            <person name="Han C."/>
            <person name="Goodwin L."/>
            <person name="Pitluck S."/>
            <person name="Ivanova N."/>
            <person name="Ovchinikova G."/>
            <person name="Pati A."/>
            <person name="Chen A."/>
            <person name="Palaniappan K."/>
            <person name="Mavromatis K."/>
            <person name="Liolios K."/>
            <person name="Brettin T."/>
            <person name="Fiebig A."/>
            <person name="Rohde M."/>
            <person name="Abt B."/>
            <person name="Goker M."/>
            <person name="Detter J.C."/>
            <person name="Woyke T."/>
            <person name="Bristow J."/>
            <person name="Eisen J.A."/>
            <person name="Markowitz V."/>
            <person name="Hugenholtz P."/>
            <person name="Kyrpides N.C."/>
            <person name="Klenk H.P."/>
            <person name="Lapidus A."/>
        </authorList>
    </citation>
    <scope>NUCLEOTIDE SEQUENCE [LARGE SCALE GENOMIC DNA]</scope>
    <source>
        <strain evidence="2">DSM 44963</strain>
    </source>
</reference>
<accession>D6TXF4</accession>
<dbReference type="Proteomes" id="UP000004508">
    <property type="component" value="Unassembled WGS sequence"/>
</dbReference>
<dbReference type="STRING" id="485913.Krac_6004"/>
<proteinExistence type="predicted"/>
<protein>
    <submittedName>
        <fullName evidence="1">Uncharacterized protein</fullName>
    </submittedName>
</protein>
<name>D6TXF4_KTERA</name>
<dbReference type="EMBL" id="ADVG01000003">
    <property type="protein sequence ID" value="EFH84887.1"/>
    <property type="molecule type" value="Genomic_DNA"/>
</dbReference>
<dbReference type="InParanoid" id="D6TXF4"/>
<keyword evidence="2" id="KW-1185">Reference proteome</keyword>
<gene>
    <name evidence="1" type="ORF">Krac_6004</name>
</gene>
<organism evidence="1 2">
    <name type="scientific">Ktedonobacter racemifer DSM 44963</name>
    <dbReference type="NCBI Taxonomy" id="485913"/>
    <lineage>
        <taxon>Bacteria</taxon>
        <taxon>Bacillati</taxon>
        <taxon>Chloroflexota</taxon>
        <taxon>Ktedonobacteria</taxon>
        <taxon>Ktedonobacterales</taxon>
        <taxon>Ktedonobacteraceae</taxon>
        <taxon>Ktedonobacter</taxon>
    </lineage>
</organism>
<dbReference type="AlphaFoldDB" id="D6TXF4"/>
<evidence type="ECO:0000313" key="1">
    <source>
        <dbReference type="EMBL" id="EFH84887.1"/>
    </source>
</evidence>
<sequence>MTTPFSETYSYMDTPYAVFGSCFSANSKLFARLTPAPQASIPAELAVLHSSYANAAKFLAAL</sequence>
<evidence type="ECO:0000313" key="2">
    <source>
        <dbReference type="Proteomes" id="UP000004508"/>
    </source>
</evidence>